<comment type="caution">
    <text evidence="1">The sequence shown here is derived from an EMBL/GenBank/DDBJ whole genome shotgun (WGS) entry which is preliminary data.</text>
</comment>
<protein>
    <submittedName>
        <fullName evidence="1">Uncharacterized protein</fullName>
    </submittedName>
</protein>
<dbReference type="AlphaFoldDB" id="A0A645JAB4"/>
<dbReference type="EMBL" id="VSSQ01134910">
    <property type="protein sequence ID" value="MPN60100.1"/>
    <property type="molecule type" value="Genomic_DNA"/>
</dbReference>
<reference evidence="1" key="1">
    <citation type="submission" date="2019-08" db="EMBL/GenBank/DDBJ databases">
        <authorList>
            <person name="Kucharzyk K."/>
            <person name="Murdoch R.W."/>
            <person name="Higgins S."/>
            <person name="Loffler F."/>
        </authorList>
    </citation>
    <scope>NUCLEOTIDE SEQUENCE</scope>
</reference>
<accession>A0A645JAB4</accession>
<gene>
    <name evidence="1" type="ORF">SDC9_207825</name>
</gene>
<evidence type="ECO:0000313" key="1">
    <source>
        <dbReference type="EMBL" id="MPN60100.1"/>
    </source>
</evidence>
<sequence>MAGLNEHLLHDVLYPFHLGDALGILFLRQAHHLVRQLFGQRKIRAAHGVGSLEDGQDDFFLFEGDIGAVSFDDQAQHTIVPCFLFCDSPAAGAMPSVLFAYARPHVPPSPFPGGNMPGICTFS</sequence>
<organism evidence="1">
    <name type="scientific">bioreactor metagenome</name>
    <dbReference type="NCBI Taxonomy" id="1076179"/>
    <lineage>
        <taxon>unclassified sequences</taxon>
        <taxon>metagenomes</taxon>
        <taxon>ecological metagenomes</taxon>
    </lineage>
</organism>
<proteinExistence type="predicted"/>
<name>A0A645JAB4_9ZZZZ</name>